<protein>
    <recommendedName>
        <fullName evidence="5">Bromo domain-containing protein</fullName>
    </recommendedName>
</protein>
<feature type="compositionally biased region" description="Polar residues" evidence="4">
    <location>
        <begin position="1306"/>
        <end position="1323"/>
    </location>
</feature>
<feature type="compositionally biased region" description="Polar residues" evidence="4">
    <location>
        <begin position="1190"/>
        <end position="1199"/>
    </location>
</feature>
<dbReference type="PANTHER" id="PTHR31095:SF3">
    <property type="entry name" value="RIKEN CDNA 9930021J03 GENE"/>
    <property type="match status" value="1"/>
</dbReference>
<proteinExistence type="predicted"/>
<feature type="region of interest" description="Disordered" evidence="4">
    <location>
        <begin position="1"/>
        <end position="26"/>
    </location>
</feature>
<keyword evidence="7" id="KW-1185">Reference proteome</keyword>
<feature type="region of interest" description="Disordered" evidence="4">
    <location>
        <begin position="1169"/>
        <end position="1199"/>
    </location>
</feature>
<feature type="region of interest" description="Disordered" evidence="4">
    <location>
        <begin position="81"/>
        <end position="102"/>
    </location>
</feature>
<dbReference type="SMART" id="SM00297">
    <property type="entry name" value="BROMO"/>
    <property type="match status" value="1"/>
</dbReference>
<feature type="region of interest" description="Disordered" evidence="4">
    <location>
        <begin position="1768"/>
        <end position="1807"/>
    </location>
</feature>
<keyword evidence="3" id="KW-0175">Coiled coil</keyword>
<feature type="region of interest" description="Disordered" evidence="4">
    <location>
        <begin position="2190"/>
        <end position="2213"/>
    </location>
</feature>
<feature type="region of interest" description="Disordered" evidence="4">
    <location>
        <begin position="547"/>
        <end position="642"/>
    </location>
</feature>
<feature type="region of interest" description="Disordered" evidence="4">
    <location>
        <begin position="1256"/>
        <end position="1323"/>
    </location>
</feature>
<feature type="compositionally biased region" description="Basic residues" evidence="4">
    <location>
        <begin position="846"/>
        <end position="868"/>
    </location>
</feature>
<dbReference type="InterPro" id="IPR036427">
    <property type="entry name" value="Bromodomain-like_sf"/>
</dbReference>
<feature type="compositionally biased region" description="Low complexity" evidence="4">
    <location>
        <begin position="1797"/>
        <end position="1807"/>
    </location>
</feature>
<dbReference type="GeneTree" id="ENSGT00390000011483"/>
<keyword evidence="1 2" id="KW-0103">Bromodomain</keyword>
<feature type="region of interest" description="Disordered" evidence="4">
    <location>
        <begin position="736"/>
        <end position="870"/>
    </location>
</feature>
<feature type="region of interest" description="Disordered" evidence="4">
    <location>
        <begin position="1338"/>
        <end position="1368"/>
    </location>
</feature>
<feature type="compositionally biased region" description="Basic and acidic residues" evidence="4">
    <location>
        <begin position="786"/>
        <end position="828"/>
    </location>
</feature>
<evidence type="ECO:0000313" key="7">
    <source>
        <dbReference type="Proteomes" id="UP000314982"/>
    </source>
</evidence>
<reference evidence="6" key="3">
    <citation type="submission" date="2025-09" db="UniProtKB">
        <authorList>
            <consortium name="Ensembl"/>
        </authorList>
    </citation>
    <scope>IDENTIFICATION</scope>
</reference>
<dbReference type="SUPFAM" id="SSF47370">
    <property type="entry name" value="Bromodomain"/>
    <property type="match status" value="1"/>
</dbReference>
<dbReference type="STRING" id="62062.ENSHHUP00000034491"/>
<sequence>MKVQTETFNPPKVTGEQQDMSDKKDGHNSHLFFLNRDCQNELGSGSQNQNVHIVSSLDSKWHSAERSSLVTKGGLSNGTSLENVHGFSHGSSTSNPALRHDGVPEISNELSLSEVCIPTTVTAEEDLSYELQQAYRIFNVFLLEKHKGIMTLFLHPIGLEKHTDRVRGHLKKSMCFRRMEKKFVSREYETITEFVADFRLMLENCYRHHGVDHWISKQAQKLEIMLEQKLTLLSRTLREKTTLAVTSKGRLGTVDERGPVGTSTRRRTVPRSLATITVGGNESIIVQALRLEEQQRVKEEKRQRELDKKEAEETSAKEVEEWELSLLSQAAQTPLKTMWELPAIGHFLCLAQAALNLPEIVFFELERCLLMPRCSVFLSKIMSSLLCPPQRRGTLHRRPALTYCCWESELRQRVQGWYYAMGTAEDHGWMAEQLGLSHQFFRTVGVVSPLEENPFHLLPFIQRVWLLKGLCDNIYETQKDVQDAVLGQPIHECRESILGYDGNENAYIHFPHFCGADLRIYCQSVSMPSDFPLPAVWVKRVELDEGLSEDSDKQKDSEHLVSMEEESEEKPSSDRRSGGRVKGDTCRGGTGQFHTRRMEDEEDCKPTNQNRLTGSTGPSSPIKDFVGRGSVKEEPQELEYRPNRLQVKQEEGSDVSSGSCEPRLSVGEHCYTGMSPARPARATDTSRPGVTVPMGLTDIHVKVDRNKLTKGQRRCPKCFSKMGTKSEDNHRCHCATDKKSTMSPSGTGPPRKVNVTENRMDRIRAKKKKRKKARELGELHAAGGQRRPDRSRATGGQRRPDRSRATSGQRRPDRSRATGGQRRPDRSPLCKAKAAKSTVRRAATTVKKKDKRKKRKMGRKLKSRKLASIKKPQLPVQPAFRLVCTSLEELRELISRTEDELDELESTKKRSVSKGRWCFRKEAVKDLHITLIRLLNELSPWEPKLVKAFHRNRLRLKKDYDDFRKHPDYDNFVREEWVAEDVDKSTSFTENTRLTEEEEQQDQAVQRILWAGEDSGQFGTEALRGSFTVVTRQEMLTLNEHRPSTRGLKRLQSDLDENSSLIKRGRINSDELTTSPEAEVENRSREANPAAQQVGETSPVVITTPMAGVQRTHKPVQLYTLLAKSVGDKVTLIHHQPGVISHVGQPGVISHVGQVQSLACASSLQATKLKHSLPQSSQQLPQPTTPTPKNTQMSHTTPIPKTPLQVVYKMPEGMGLVRKAGSPVKIAVQPILDQKTGNKLMQQVVILPSNLLIQKSEGQSHPQQPRTIQVPASKAPTPLSQSSGFTMPQSHDNRIPIQQVAPLKGGTSSPTNSPRLQTTSLTTGYKVVQLPGLKVSRTTQNVIPNRSPSNPTSTAFTDPSKRPDPKQELKTVCIRDSQSILVTTRGGNTGVVKVQTSDQSTSGLLPASPVIISPQFKAFLVSKTSPPAAPTVPVDTSSTVAQAQSGLSPLRSSTVTSSTTARQSSISAGIPMATGQTAGSAVTVAVNQGCNVSSTVAVNSQLPKSIVTVPGNPAGATQTSLVQCVTKPVLKRVCPDERSPFTKFILVSPSSNITSMAATKVTSTAAPSALPGQRLMFISQSPAQASHATDSIPKQVVVSSVSGAQSLTTSIPNEAMKIGLNFGQAISSANFGALNKVQRINLLPGSPIRLPQQASALAQSTLKSTSVSGTQAGLLTTTSSHLITSTAHLPSSTHLTGSQLQGIPSSSVIPNLSKVTGQPRSSIIRGLITSNPQLPVPVTTPLSLVKTSPLTPPAKASQSHHSHCVSGVTTPAQISTPQSPIAARSTQQSTPVRPAGNTNPVTSTTTTTVQQKIVINTPAPLAGGTQILLNNTRFVVPPQGLGPGQHVLVISSPAVPVAAPSPRVASPTTSVPRGPTLPGLATPAQGPRMATQPRTHQPQQAALRLLTLAAPSAEKVGTSLPVSFTVPHQTMAIRAPLSVTSTTVNGSPPVSQRLPAPATILTGLANVMAAPPLTQPEGMGGLSLSSMPTSPSAAQTAGVLQSPTKQLPLNTGLGINYAPLTTQQLMSFVQPVGAVSTRTQVLPTVAVPPIGSTFSRMQSLPVVTVPPLGGAFGSKTSPVATVPPSNSTVIMTPAQPIRTVMSAETIRMPIVLSNPWQQQILGLGKRPFQASQVHASAVQTTSPTTKLLVSPDGAVLNTVRGPTANTGLPEMAKKPLATWIVTPKSTGRVLPLPPVNTDNPWMPTQADRSGPIN</sequence>
<organism evidence="6 7">
    <name type="scientific">Hucho hucho</name>
    <name type="common">huchen</name>
    <dbReference type="NCBI Taxonomy" id="62062"/>
    <lineage>
        <taxon>Eukaryota</taxon>
        <taxon>Metazoa</taxon>
        <taxon>Chordata</taxon>
        <taxon>Craniata</taxon>
        <taxon>Vertebrata</taxon>
        <taxon>Euteleostomi</taxon>
        <taxon>Actinopterygii</taxon>
        <taxon>Neopterygii</taxon>
        <taxon>Teleostei</taxon>
        <taxon>Protacanthopterygii</taxon>
        <taxon>Salmoniformes</taxon>
        <taxon>Salmonidae</taxon>
        <taxon>Salmoninae</taxon>
        <taxon>Hucho</taxon>
    </lineage>
</organism>
<dbReference type="PROSITE" id="PS50014">
    <property type="entry name" value="BROMODOMAIN_2"/>
    <property type="match status" value="1"/>
</dbReference>
<evidence type="ECO:0000256" key="4">
    <source>
        <dbReference type="SAM" id="MobiDB-lite"/>
    </source>
</evidence>
<dbReference type="InterPro" id="IPR040214">
    <property type="entry name" value="BRD10"/>
</dbReference>
<dbReference type="InterPro" id="IPR056522">
    <property type="entry name" value="KIAA2026_hel"/>
</dbReference>
<feature type="compositionally biased region" description="Polar residues" evidence="4">
    <location>
        <begin position="1768"/>
        <end position="1791"/>
    </location>
</feature>
<dbReference type="CDD" id="cd04369">
    <property type="entry name" value="Bromodomain"/>
    <property type="match status" value="1"/>
</dbReference>
<dbReference type="PANTHER" id="PTHR31095">
    <property type="entry name" value="RIKEN CDNA 9930021J03 GENE"/>
    <property type="match status" value="1"/>
</dbReference>
<evidence type="ECO:0000259" key="5">
    <source>
        <dbReference type="PROSITE" id="PS50014"/>
    </source>
</evidence>
<feature type="coiled-coil region" evidence="3">
    <location>
        <begin position="887"/>
        <end position="914"/>
    </location>
</feature>
<dbReference type="InterPro" id="IPR001487">
    <property type="entry name" value="Bromodomain"/>
</dbReference>
<reference evidence="6" key="2">
    <citation type="submission" date="2025-08" db="UniProtKB">
        <authorList>
            <consortium name="Ensembl"/>
        </authorList>
    </citation>
    <scope>IDENTIFICATION</scope>
</reference>
<feature type="compositionally biased region" description="Basic and acidic residues" evidence="4">
    <location>
        <begin position="1359"/>
        <end position="1368"/>
    </location>
</feature>
<feature type="compositionally biased region" description="Polar residues" evidence="4">
    <location>
        <begin position="1278"/>
        <end position="1290"/>
    </location>
</feature>
<feature type="compositionally biased region" description="Basic and acidic residues" evidence="4">
    <location>
        <begin position="569"/>
        <end position="585"/>
    </location>
</feature>
<feature type="compositionally biased region" description="Basic and acidic residues" evidence="4">
    <location>
        <begin position="630"/>
        <end position="642"/>
    </location>
</feature>
<name>A0A4W5M733_9TELE</name>
<dbReference type="Gene3D" id="1.20.920.10">
    <property type="entry name" value="Bromodomain-like"/>
    <property type="match status" value="1"/>
</dbReference>
<evidence type="ECO:0000256" key="1">
    <source>
        <dbReference type="ARBA" id="ARBA00023117"/>
    </source>
</evidence>
<feature type="compositionally biased region" description="Low complexity" evidence="4">
    <location>
        <begin position="1172"/>
        <end position="1182"/>
    </location>
</feature>
<accession>A0A4W5M733</accession>
<evidence type="ECO:0000256" key="2">
    <source>
        <dbReference type="PROSITE-ProRule" id="PRU00035"/>
    </source>
</evidence>
<evidence type="ECO:0000313" key="6">
    <source>
        <dbReference type="Ensembl" id="ENSHHUP00000034491.1"/>
    </source>
</evidence>
<evidence type="ECO:0000256" key="3">
    <source>
        <dbReference type="SAM" id="Coils"/>
    </source>
</evidence>
<feature type="compositionally biased region" description="Polar residues" evidence="4">
    <location>
        <begin position="1338"/>
        <end position="1357"/>
    </location>
</feature>
<dbReference type="Ensembl" id="ENSHHUT00000035872.1">
    <property type="protein sequence ID" value="ENSHHUP00000034491.1"/>
    <property type="gene ID" value="ENSHHUG00000021727.1"/>
</dbReference>
<feature type="compositionally biased region" description="Polar residues" evidence="4">
    <location>
        <begin position="606"/>
        <end position="619"/>
    </location>
</feature>
<feature type="domain" description="Bromo" evidence="5">
    <location>
        <begin position="145"/>
        <end position="216"/>
    </location>
</feature>
<reference evidence="7" key="1">
    <citation type="submission" date="2018-06" db="EMBL/GenBank/DDBJ databases">
        <title>Genome assembly of Danube salmon.</title>
        <authorList>
            <person name="Macqueen D.J."/>
            <person name="Gundappa M.K."/>
        </authorList>
    </citation>
    <scope>NUCLEOTIDE SEQUENCE [LARGE SCALE GENOMIC DNA]</scope>
</reference>
<dbReference type="Pfam" id="PF23450">
    <property type="entry name" value="KIAA2026_hel"/>
    <property type="match status" value="1"/>
</dbReference>
<feature type="compositionally biased region" description="Polar residues" evidence="4">
    <location>
        <begin position="1256"/>
        <end position="1267"/>
    </location>
</feature>
<feature type="compositionally biased region" description="Basic residues" evidence="4">
    <location>
        <begin position="764"/>
        <end position="773"/>
    </location>
</feature>
<feature type="coiled-coil region" evidence="3">
    <location>
        <begin position="289"/>
        <end position="317"/>
    </location>
</feature>
<dbReference type="Pfam" id="PF00439">
    <property type="entry name" value="Bromodomain"/>
    <property type="match status" value="1"/>
</dbReference>
<dbReference type="Proteomes" id="UP000314982">
    <property type="component" value="Unassembled WGS sequence"/>
</dbReference>
<feature type="region of interest" description="Disordered" evidence="4">
    <location>
        <begin position="1064"/>
        <end position="1095"/>
    </location>
</feature>
<feature type="compositionally biased region" description="Basic and acidic residues" evidence="4">
    <location>
        <begin position="550"/>
        <end position="562"/>
    </location>
</feature>